<sequence length="549" mass="59496">MTSAPALRVLACALLAATAHSVPRSGQAQQGAGVRLVTPGSFAADSARLASITSDSSLAYSLLRSASTLTPQLPGRRESSRTALILPEIYSINNSALPYSLNDGSLWAGRGRSLMVRAGFSVAVDRLRLVVAPEFSRSENAEFAMPPSWVTLPRPPGRSEFSSPWHTRPESIDLPVRFGSNAFSRWDYGQSTLDADLGRVTLGFSTENEWWGPGIRNAIVMSTNAAGIPRLFVRTTRPVVTRIGTFEARLFAGALRESPYFDTTAADNWRSLSALAATWTPPHAPNITIGLSRAVYAPVSSWTRVPTRLLDAVLRNPGRPNNHLPGDTVVVPGPDQVFSLFGRWALPAGVEVYAEWGRNELPTSLRDFLTAPNHTQGYTLGLQWAQSTGTGSVARIQLEATYLEKSATLRDRPVGTWYTSRAVAQGYTNRGKVIGASIGPGASSQWVAVDYFAPLGYAGLFLSRIRWDAEALYTFPSTDPAGNKYCSHDTSLLFGVRGGLHSAFGLLEAGYSVDLRRNVFFEQGGPCGHDFSALRDETNSTFEIRITPP</sequence>
<keyword evidence="1" id="KW-0732">Signal</keyword>
<feature type="chain" id="PRO_5021965526" description="Capsule assembly Wzi family protein" evidence="1">
    <location>
        <begin position="22"/>
        <end position="549"/>
    </location>
</feature>
<gene>
    <name evidence="2" type="ORF">E6H05_02865</name>
</gene>
<evidence type="ECO:0000313" key="2">
    <source>
        <dbReference type="EMBL" id="TMI76704.1"/>
    </source>
</evidence>
<evidence type="ECO:0000313" key="3">
    <source>
        <dbReference type="Proteomes" id="UP000318834"/>
    </source>
</evidence>
<evidence type="ECO:0008006" key="4">
    <source>
        <dbReference type="Google" id="ProtNLM"/>
    </source>
</evidence>
<dbReference type="InterPro" id="IPR038636">
    <property type="entry name" value="Wzi_sf"/>
</dbReference>
<dbReference type="EMBL" id="VBAP01000013">
    <property type="protein sequence ID" value="TMI76704.1"/>
    <property type="molecule type" value="Genomic_DNA"/>
</dbReference>
<evidence type="ECO:0000256" key="1">
    <source>
        <dbReference type="SAM" id="SignalP"/>
    </source>
</evidence>
<proteinExistence type="predicted"/>
<feature type="signal peptide" evidence="1">
    <location>
        <begin position="1"/>
        <end position="21"/>
    </location>
</feature>
<dbReference type="Gene3D" id="2.40.160.130">
    <property type="entry name" value="Capsule assembly protein Wzi"/>
    <property type="match status" value="1"/>
</dbReference>
<protein>
    <recommendedName>
        <fullName evidence="4">Capsule assembly Wzi family protein</fullName>
    </recommendedName>
</protein>
<dbReference type="Proteomes" id="UP000318834">
    <property type="component" value="Unassembled WGS sequence"/>
</dbReference>
<dbReference type="AlphaFoldDB" id="A0A537IZF7"/>
<name>A0A537IZF7_9BACT</name>
<accession>A0A537IZF7</accession>
<reference evidence="2 3" key="1">
    <citation type="journal article" date="2019" name="Nat. Microbiol.">
        <title>Mediterranean grassland soil C-N compound turnover is dependent on rainfall and depth, and is mediated by genomically divergent microorganisms.</title>
        <authorList>
            <person name="Diamond S."/>
            <person name="Andeer P.F."/>
            <person name="Li Z."/>
            <person name="Crits-Christoph A."/>
            <person name="Burstein D."/>
            <person name="Anantharaman K."/>
            <person name="Lane K.R."/>
            <person name="Thomas B.C."/>
            <person name="Pan C."/>
            <person name="Northen T.R."/>
            <person name="Banfield J.F."/>
        </authorList>
    </citation>
    <scope>NUCLEOTIDE SEQUENCE [LARGE SCALE GENOMIC DNA]</scope>
    <source>
        <strain evidence="2">NP_8</strain>
    </source>
</reference>
<comment type="caution">
    <text evidence="2">The sequence shown here is derived from an EMBL/GenBank/DDBJ whole genome shotgun (WGS) entry which is preliminary data.</text>
</comment>
<organism evidence="2 3">
    <name type="scientific">Candidatus Segetimicrobium genomatis</name>
    <dbReference type="NCBI Taxonomy" id="2569760"/>
    <lineage>
        <taxon>Bacteria</taxon>
        <taxon>Bacillati</taxon>
        <taxon>Candidatus Sysuimicrobiota</taxon>
        <taxon>Candidatus Sysuimicrobiia</taxon>
        <taxon>Candidatus Sysuimicrobiales</taxon>
        <taxon>Candidatus Segetimicrobiaceae</taxon>
        <taxon>Candidatus Segetimicrobium</taxon>
    </lineage>
</organism>